<reference evidence="1 2" key="1">
    <citation type="journal article" date="2015" name="Genome Biol. Evol.">
        <title>The genome of winter moth (Operophtera brumata) provides a genomic perspective on sexual dimorphism and phenology.</title>
        <authorList>
            <person name="Derks M.F."/>
            <person name="Smit S."/>
            <person name="Salis L."/>
            <person name="Schijlen E."/>
            <person name="Bossers A."/>
            <person name="Mateman C."/>
            <person name="Pijl A.S."/>
            <person name="de Ridder D."/>
            <person name="Groenen M.A."/>
            <person name="Visser M.E."/>
            <person name="Megens H.J."/>
        </authorList>
    </citation>
    <scope>NUCLEOTIDE SEQUENCE [LARGE SCALE GENOMIC DNA]</scope>
    <source>
        <strain evidence="1">WM2013NL</strain>
        <tissue evidence="1">Head and thorax</tissue>
    </source>
</reference>
<protein>
    <submittedName>
        <fullName evidence="1">Uncharacterized protein</fullName>
    </submittedName>
</protein>
<dbReference type="EMBL" id="JTDY01001487">
    <property type="protein sequence ID" value="KOB73751.1"/>
    <property type="molecule type" value="Genomic_DNA"/>
</dbReference>
<name>A0A0L7LEZ1_OPEBR</name>
<organism evidence="1 2">
    <name type="scientific">Operophtera brumata</name>
    <name type="common">Winter moth</name>
    <name type="synonym">Phalaena brumata</name>
    <dbReference type="NCBI Taxonomy" id="104452"/>
    <lineage>
        <taxon>Eukaryota</taxon>
        <taxon>Metazoa</taxon>
        <taxon>Ecdysozoa</taxon>
        <taxon>Arthropoda</taxon>
        <taxon>Hexapoda</taxon>
        <taxon>Insecta</taxon>
        <taxon>Pterygota</taxon>
        <taxon>Neoptera</taxon>
        <taxon>Endopterygota</taxon>
        <taxon>Lepidoptera</taxon>
        <taxon>Glossata</taxon>
        <taxon>Ditrysia</taxon>
        <taxon>Geometroidea</taxon>
        <taxon>Geometridae</taxon>
        <taxon>Larentiinae</taxon>
        <taxon>Operophtera</taxon>
    </lineage>
</organism>
<sequence length="129" mass="14429">MPSSHLGRYSYKNVCKLNCFDISGTIPSRTNYQQFSGTIQVLKAVNDHLVLNFCQEALNGKPAQLYSVLFSREPGLMARWEVDSVHALLQNKKLSVASRRMVCGNSAGRPFYSLIWSVLLVALSYVVTL</sequence>
<comment type="caution">
    <text evidence="1">The sequence shown here is derived from an EMBL/GenBank/DDBJ whole genome shotgun (WGS) entry which is preliminary data.</text>
</comment>
<proteinExistence type="predicted"/>
<evidence type="ECO:0000313" key="1">
    <source>
        <dbReference type="EMBL" id="KOB73751.1"/>
    </source>
</evidence>
<dbReference type="AlphaFoldDB" id="A0A0L7LEZ1"/>
<dbReference type="Proteomes" id="UP000037510">
    <property type="component" value="Unassembled WGS sequence"/>
</dbReference>
<evidence type="ECO:0000313" key="2">
    <source>
        <dbReference type="Proteomes" id="UP000037510"/>
    </source>
</evidence>
<gene>
    <name evidence="1" type="ORF">OBRU01_10190</name>
</gene>
<keyword evidence="2" id="KW-1185">Reference proteome</keyword>
<accession>A0A0L7LEZ1</accession>